<evidence type="ECO:0000256" key="2">
    <source>
        <dbReference type="ARBA" id="ARBA00022598"/>
    </source>
</evidence>
<dbReference type="PANTHER" id="PTHR42921">
    <property type="entry name" value="ACETOACETYL-COA SYNTHETASE"/>
    <property type="match status" value="1"/>
</dbReference>
<dbReference type="InterPro" id="IPR000873">
    <property type="entry name" value="AMP-dep_synth/lig_dom"/>
</dbReference>
<keyword evidence="3" id="KW-0547">Nucleotide-binding</keyword>
<proteinExistence type="inferred from homology"/>
<accession>A0ABU4VMX7</accession>
<sequence length="691" mass="73229">MTEDAARGALLRGVAEEARHRTRLGRFVASASAAAGRPLDGHGDLVAWSVEDPDGFWRHVSDALGVPWHARPEAFLADAAMPGARWCPGGTLNYAEAALAHRGDAPAIIARSQTRERIALSRDELRDAVARCAAGLARLGVGRGSRVAAYLPNVPEAVIGLLASAALGATWASCPPEFGVRSVVDRLGQLEPDVLLCGDGYRYGAKAIDRRAQAAEIVGSLPSLRHVVAVPYLHPDGEDALHGAGPARLTWDALLAEPAALRCEPVPFDHPLYVLFSSGTTGLPKPIVHGHGGMTLEHLKALALMQDLRSGDEDPDERPQDRFFWFSTTGWMMWNYLVSGLLVGAAIVLFDGDPGAPDLGETWRMAGEEGVTQLGTSAPFLMACRKAGLVPRELADLSALRLVGSTGAPLPPEGWSWVYEAVAPRPVDPAAPDVDDLLLSSISGGTDVCTAFVGGSPLLPVRAGEISGAWPGCDVRALGEDGTALHGETGELVIGSPMPSMPIGLLGDEDGSRYRASYFERFPGRWCHGDWVTVRDDGSLVIGGRSDATLNRGGVRLGTAEIYRVVEEQEGVADSLVVHLEDEQDPGGAGRLLLFVAPAGGVPEDEDRRAALRDELAATCARALRRSLSPRHVPDELRLVPAIPTTLSGKKLEVPVKRILTGTPPEQAASRESLRDPAALEPFVALAAART</sequence>
<name>A0ABU4VMX7_9ACTN</name>
<dbReference type="InterPro" id="IPR020845">
    <property type="entry name" value="AMP-binding_CS"/>
</dbReference>
<dbReference type="NCBIfam" id="TIGR01217">
    <property type="entry name" value="ac_ac_CoA_syn"/>
    <property type="match status" value="1"/>
</dbReference>
<dbReference type="PANTHER" id="PTHR42921:SF1">
    <property type="entry name" value="ACETOACETYL-COA SYNTHETASE"/>
    <property type="match status" value="1"/>
</dbReference>
<evidence type="ECO:0000256" key="3">
    <source>
        <dbReference type="ARBA" id="ARBA00022741"/>
    </source>
</evidence>
<dbReference type="Gene3D" id="3.30.300.30">
    <property type="match status" value="1"/>
</dbReference>
<dbReference type="PROSITE" id="PS00455">
    <property type="entry name" value="AMP_BINDING"/>
    <property type="match status" value="1"/>
</dbReference>
<feature type="domain" description="AMP-dependent synthetase/ligase" evidence="5">
    <location>
        <begin position="97"/>
        <end position="498"/>
    </location>
</feature>
<dbReference type="EMBL" id="JAXAVX010000011">
    <property type="protein sequence ID" value="MDX8153189.1"/>
    <property type="molecule type" value="Genomic_DNA"/>
</dbReference>
<organism evidence="6 7">
    <name type="scientific">Patulibacter brassicae</name>
    <dbReference type="NCBI Taxonomy" id="1705717"/>
    <lineage>
        <taxon>Bacteria</taxon>
        <taxon>Bacillati</taxon>
        <taxon>Actinomycetota</taxon>
        <taxon>Thermoleophilia</taxon>
        <taxon>Solirubrobacterales</taxon>
        <taxon>Patulibacteraceae</taxon>
        <taxon>Patulibacter</taxon>
    </lineage>
</organism>
<keyword evidence="7" id="KW-1185">Reference proteome</keyword>
<gene>
    <name evidence="6" type="ORF">SK069_16445</name>
</gene>
<dbReference type="RefSeq" id="WP_319955340.1">
    <property type="nucleotide sequence ID" value="NZ_JAXAVX010000011.1"/>
</dbReference>
<dbReference type="InterPro" id="IPR045851">
    <property type="entry name" value="AMP-bd_C_sf"/>
</dbReference>
<evidence type="ECO:0000313" key="7">
    <source>
        <dbReference type="Proteomes" id="UP001277761"/>
    </source>
</evidence>
<dbReference type="Proteomes" id="UP001277761">
    <property type="component" value="Unassembled WGS sequence"/>
</dbReference>
<dbReference type="Gene3D" id="3.40.50.12780">
    <property type="entry name" value="N-terminal domain of ligase-like"/>
    <property type="match status" value="1"/>
</dbReference>
<dbReference type="InterPro" id="IPR042099">
    <property type="entry name" value="ANL_N_sf"/>
</dbReference>
<evidence type="ECO:0000313" key="6">
    <source>
        <dbReference type="EMBL" id="MDX8153189.1"/>
    </source>
</evidence>
<evidence type="ECO:0000256" key="4">
    <source>
        <dbReference type="ARBA" id="ARBA00022840"/>
    </source>
</evidence>
<reference evidence="6 7" key="1">
    <citation type="submission" date="2023-11" db="EMBL/GenBank/DDBJ databases">
        <authorList>
            <person name="Xu M."/>
            <person name="Jiang T."/>
        </authorList>
    </citation>
    <scope>NUCLEOTIDE SEQUENCE [LARGE SCALE GENOMIC DNA]</scope>
    <source>
        <strain evidence="6 7">SD</strain>
    </source>
</reference>
<protein>
    <submittedName>
        <fullName evidence="6">Acetoacetate--CoA ligase</fullName>
        <ecNumber evidence="6">6.2.1.16</ecNumber>
    </submittedName>
</protein>
<dbReference type="Pfam" id="PF00501">
    <property type="entry name" value="AMP-binding"/>
    <property type="match status" value="1"/>
</dbReference>
<dbReference type="InterPro" id="IPR005914">
    <property type="entry name" value="Acac_CoA_synth"/>
</dbReference>
<dbReference type="GO" id="GO:0030729">
    <property type="term" value="F:acetoacetate-CoA ligase activity"/>
    <property type="evidence" value="ECO:0007669"/>
    <property type="project" value="UniProtKB-EC"/>
</dbReference>
<comment type="similarity">
    <text evidence="1">Belongs to the ATP-dependent AMP-binding enzyme family.</text>
</comment>
<dbReference type="NCBIfam" id="NF002937">
    <property type="entry name" value="PRK03584.1"/>
    <property type="match status" value="1"/>
</dbReference>
<comment type="caution">
    <text evidence="6">The sequence shown here is derived from an EMBL/GenBank/DDBJ whole genome shotgun (WGS) entry which is preliminary data.</text>
</comment>
<keyword evidence="2 6" id="KW-0436">Ligase</keyword>
<dbReference type="EC" id="6.2.1.16" evidence="6"/>
<keyword evidence="4" id="KW-0067">ATP-binding</keyword>
<dbReference type="SUPFAM" id="SSF56801">
    <property type="entry name" value="Acetyl-CoA synthetase-like"/>
    <property type="match status" value="1"/>
</dbReference>
<evidence type="ECO:0000259" key="5">
    <source>
        <dbReference type="Pfam" id="PF00501"/>
    </source>
</evidence>
<evidence type="ECO:0000256" key="1">
    <source>
        <dbReference type="ARBA" id="ARBA00006432"/>
    </source>
</evidence>